<organism evidence="1 2">
    <name type="scientific">Avena sativa</name>
    <name type="common">Oat</name>
    <dbReference type="NCBI Taxonomy" id="4498"/>
    <lineage>
        <taxon>Eukaryota</taxon>
        <taxon>Viridiplantae</taxon>
        <taxon>Streptophyta</taxon>
        <taxon>Embryophyta</taxon>
        <taxon>Tracheophyta</taxon>
        <taxon>Spermatophyta</taxon>
        <taxon>Magnoliopsida</taxon>
        <taxon>Liliopsida</taxon>
        <taxon>Poales</taxon>
        <taxon>Poaceae</taxon>
        <taxon>BOP clade</taxon>
        <taxon>Pooideae</taxon>
        <taxon>Poodae</taxon>
        <taxon>Poeae</taxon>
        <taxon>Poeae Chloroplast Group 1 (Aveneae type)</taxon>
        <taxon>Aveninae</taxon>
        <taxon>Avena</taxon>
    </lineage>
</organism>
<name>A0ACD5TZE8_AVESA</name>
<sequence>MLFVSWPALCPTNCFGILVHFSTLIALELILSLFLLKAEMRTAMRKRSTKGKERHRDLQAPKLHSSSHDLQHPHPSDSARPAAAMAELGGMLAAAILKVVGDQVGSAIGGQITLQNNFDEDLKKMKMALESVNAVLKAAGRRLITDEPTLLWLKRLKDFMYAITQPSARKCSFKKYLAIMIPCLTIRPKITMANKMEKMRTDLEVITDQHKNFKLTEGPNTNELKVTDIRETSSIMETQIVGRTDDKEEILASLFESMIEDTTILPICGIGGLGKTTLAKMVYNSSQFKEYS</sequence>
<keyword evidence="2" id="KW-1185">Reference proteome</keyword>
<dbReference type="Proteomes" id="UP001732700">
    <property type="component" value="Chromosome 1D"/>
</dbReference>
<protein>
    <submittedName>
        <fullName evidence="1">Uncharacterized protein</fullName>
    </submittedName>
</protein>
<dbReference type="EnsemblPlants" id="AVESA.00010b.r2.1DG0151550.1">
    <property type="protein sequence ID" value="AVESA.00010b.r2.1DG0151550.1.CDS"/>
    <property type="gene ID" value="AVESA.00010b.r2.1DG0151550"/>
</dbReference>
<evidence type="ECO:0000313" key="1">
    <source>
        <dbReference type="EnsemblPlants" id="AVESA.00010b.r2.1DG0151550.1.CDS"/>
    </source>
</evidence>
<accession>A0ACD5TZE8</accession>
<reference evidence="1" key="1">
    <citation type="submission" date="2021-05" db="EMBL/GenBank/DDBJ databases">
        <authorList>
            <person name="Scholz U."/>
            <person name="Mascher M."/>
            <person name="Fiebig A."/>
        </authorList>
    </citation>
    <scope>NUCLEOTIDE SEQUENCE [LARGE SCALE GENOMIC DNA]</scope>
</reference>
<reference evidence="1" key="2">
    <citation type="submission" date="2025-09" db="UniProtKB">
        <authorList>
            <consortium name="EnsemblPlants"/>
        </authorList>
    </citation>
    <scope>IDENTIFICATION</scope>
</reference>
<proteinExistence type="predicted"/>
<evidence type="ECO:0000313" key="2">
    <source>
        <dbReference type="Proteomes" id="UP001732700"/>
    </source>
</evidence>